<feature type="domain" description="Beta-ketoacyl-[acyl-carrier-protein] synthase III C-terminal" evidence="3">
    <location>
        <begin position="235"/>
        <end position="324"/>
    </location>
</feature>
<organism evidence="5 6">
    <name type="scientific">Lipingzhangella rawalii</name>
    <dbReference type="NCBI Taxonomy" id="2055835"/>
    <lineage>
        <taxon>Bacteria</taxon>
        <taxon>Bacillati</taxon>
        <taxon>Actinomycetota</taxon>
        <taxon>Actinomycetes</taxon>
        <taxon>Streptosporangiales</taxon>
        <taxon>Nocardiopsidaceae</taxon>
        <taxon>Lipingzhangella</taxon>
    </lineage>
</organism>
<dbReference type="Gene3D" id="3.40.47.10">
    <property type="match status" value="1"/>
</dbReference>
<dbReference type="NCBIfam" id="NF006829">
    <property type="entry name" value="PRK09352.1"/>
    <property type="match status" value="1"/>
</dbReference>
<dbReference type="EMBL" id="JAVLVT010000011">
    <property type="protein sequence ID" value="MDS1272450.1"/>
    <property type="molecule type" value="Genomic_DNA"/>
</dbReference>
<dbReference type="RefSeq" id="WP_310914034.1">
    <property type="nucleotide sequence ID" value="NZ_JAVLVT010000011.1"/>
</dbReference>
<accession>A0ABU2HCC0</accession>
<protein>
    <submittedName>
        <fullName evidence="5">Ketoacyl-ACP synthase III</fullName>
    </submittedName>
</protein>
<feature type="domain" description="Beta-ketoacyl-[acyl-carrier-protein] synthase III N-terminal" evidence="4">
    <location>
        <begin position="107"/>
        <end position="183"/>
    </location>
</feature>
<dbReference type="InterPro" id="IPR013751">
    <property type="entry name" value="ACP_syn_III_N"/>
</dbReference>
<dbReference type="Pfam" id="PF08545">
    <property type="entry name" value="ACP_syn_III"/>
    <property type="match status" value="1"/>
</dbReference>
<dbReference type="InterPro" id="IPR013747">
    <property type="entry name" value="ACP_syn_III_C"/>
</dbReference>
<dbReference type="SUPFAM" id="SSF53901">
    <property type="entry name" value="Thiolase-like"/>
    <property type="match status" value="1"/>
</dbReference>
<keyword evidence="6" id="KW-1185">Reference proteome</keyword>
<dbReference type="Proteomes" id="UP001250214">
    <property type="component" value="Unassembled WGS sequence"/>
</dbReference>
<dbReference type="Pfam" id="PF08541">
    <property type="entry name" value="ACP_syn_III_C"/>
    <property type="match status" value="1"/>
</dbReference>
<sequence>MTGFSIAGWGVAVPENIVSNQELGQRFGVEEEWIVSRCGIQERRVVSPGQTTASLAVDAGRAALDKAGMTGADIAHLIVATATPEQLSPATSAFVHHDLGITGSAHDVNSECAGFIYGLVSALGLMALDPRPILLVGSDTHSLTTNPQDRDLSILVGDGAGAVVLIPEIAPGQVRAWNLGADGSCTGSLKVPAGGSRMPPTEETVRAGLHYAQIKGNEIYLNAVRYTVQTVRETLNSAKVDASEVQHILPHQANIRIINSILQHTGLPRERLVSNLDRFGNTASASIPIALGEALDEHRIKDGDLVLMAGFGAGMTWGSVLFEWKGPQT</sequence>
<dbReference type="CDD" id="cd00830">
    <property type="entry name" value="KAS_III"/>
    <property type="match status" value="1"/>
</dbReference>
<keyword evidence="2" id="KW-0012">Acyltransferase</keyword>
<gene>
    <name evidence="5" type="ORF">RIF23_19360</name>
</gene>
<evidence type="ECO:0000256" key="2">
    <source>
        <dbReference type="ARBA" id="ARBA00023315"/>
    </source>
</evidence>
<evidence type="ECO:0000259" key="3">
    <source>
        <dbReference type="Pfam" id="PF08541"/>
    </source>
</evidence>
<proteinExistence type="predicted"/>
<evidence type="ECO:0000259" key="4">
    <source>
        <dbReference type="Pfam" id="PF08545"/>
    </source>
</evidence>
<evidence type="ECO:0000313" key="6">
    <source>
        <dbReference type="Proteomes" id="UP001250214"/>
    </source>
</evidence>
<comment type="caution">
    <text evidence="5">The sequence shown here is derived from an EMBL/GenBank/DDBJ whole genome shotgun (WGS) entry which is preliminary data.</text>
</comment>
<name>A0ABU2HCC0_9ACTN</name>
<dbReference type="InterPro" id="IPR016039">
    <property type="entry name" value="Thiolase-like"/>
</dbReference>
<dbReference type="PANTHER" id="PTHR34069">
    <property type="entry name" value="3-OXOACYL-[ACYL-CARRIER-PROTEIN] SYNTHASE 3"/>
    <property type="match status" value="1"/>
</dbReference>
<evidence type="ECO:0000313" key="5">
    <source>
        <dbReference type="EMBL" id="MDS1272450.1"/>
    </source>
</evidence>
<evidence type="ECO:0000256" key="1">
    <source>
        <dbReference type="ARBA" id="ARBA00022679"/>
    </source>
</evidence>
<keyword evidence="1" id="KW-0808">Transferase</keyword>
<dbReference type="PANTHER" id="PTHR34069:SF2">
    <property type="entry name" value="BETA-KETOACYL-[ACYL-CARRIER-PROTEIN] SYNTHASE III"/>
    <property type="match status" value="1"/>
</dbReference>
<reference evidence="6" key="1">
    <citation type="submission" date="2023-07" db="EMBL/GenBank/DDBJ databases">
        <title>Novel species in the genus Lipingzhangella isolated from Sambhar Salt Lake.</title>
        <authorList>
            <person name="Jiya N."/>
            <person name="Kajale S."/>
            <person name="Sharma A."/>
        </authorList>
    </citation>
    <scope>NUCLEOTIDE SEQUENCE [LARGE SCALE GENOMIC DNA]</scope>
    <source>
        <strain evidence="6">LS1_29</strain>
    </source>
</reference>